<dbReference type="RefSeq" id="WP_044404349.1">
    <property type="nucleotide sequence ID" value="NZ_JXXE01000017.1"/>
</dbReference>
<dbReference type="InterPro" id="IPR011008">
    <property type="entry name" value="Dimeric_a/b-barrel"/>
</dbReference>
<comment type="caution">
    <text evidence="2">The sequence shown here is derived from an EMBL/GenBank/DDBJ whole genome shotgun (WGS) entry which is preliminary data.</text>
</comment>
<evidence type="ECO:0000313" key="2">
    <source>
        <dbReference type="EMBL" id="KIZ48067.1"/>
    </source>
</evidence>
<feature type="domain" description="NIPSNAP" evidence="1">
    <location>
        <begin position="4"/>
        <end position="105"/>
    </location>
</feature>
<dbReference type="EMBL" id="JXXE01000017">
    <property type="protein sequence ID" value="KIZ48067.1"/>
    <property type="molecule type" value="Genomic_DNA"/>
</dbReference>
<name>A0A0D7F8M0_RHOPL</name>
<evidence type="ECO:0000313" key="3">
    <source>
        <dbReference type="Proteomes" id="UP000032515"/>
    </source>
</evidence>
<protein>
    <recommendedName>
        <fullName evidence="1">NIPSNAP domain-containing protein</fullName>
    </recommendedName>
</protein>
<proteinExistence type="predicted"/>
<gene>
    <name evidence="2" type="ORF">OO17_00800</name>
</gene>
<dbReference type="PATRIC" id="fig|1076.23.peg.897"/>
<dbReference type="AlphaFoldDB" id="A0A0D7F8M0"/>
<dbReference type="Pfam" id="PF07978">
    <property type="entry name" value="NIPSNAP"/>
    <property type="match status" value="1"/>
</dbReference>
<reference evidence="2 3" key="1">
    <citation type="submission" date="2014-11" db="EMBL/GenBank/DDBJ databases">
        <title>Genomics and ecophysiology of heterotrophic nitrogen fixing bacteria isolated from estuarine surface water.</title>
        <authorList>
            <person name="Bentzon-Tilia M."/>
            <person name="Severin I."/>
            <person name="Hansen L.H."/>
            <person name="Riemann L."/>
        </authorList>
    </citation>
    <scope>NUCLEOTIDE SEQUENCE [LARGE SCALE GENOMIC DNA]</scope>
    <source>
        <strain evidence="2 3">BAL398</strain>
    </source>
</reference>
<dbReference type="SUPFAM" id="SSF54909">
    <property type="entry name" value="Dimeric alpha+beta barrel"/>
    <property type="match status" value="1"/>
</dbReference>
<dbReference type="InterPro" id="IPR012577">
    <property type="entry name" value="NIPSNAP"/>
</dbReference>
<sequence>MRTYEMRVYSLRTNEARDFYASTVYPRHLDNFGRFGVEAHGLWTQKDDLAHRIFVLVSYEEGADPHEVAQRYIQSPEAANDAKGFDVADILNVESTILVPSPNSPLK</sequence>
<evidence type="ECO:0000259" key="1">
    <source>
        <dbReference type="Pfam" id="PF07978"/>
    </source>
</evidence>
<dbReference type="Gene3D" id="3.30.70.100">
    <property type="match status" value="1"/>
</dbReference>
<accession>A0A0D7F8M0</accession>
<dbReference type="OrthoDB" id="2297285at2"/>
<dbReference type="Proteomes" id="UP000032515">
    <property type="component" value="Unassembled WGS sequence"/>
</dbReference>
<organism evidence="2 3">
    <name type="scientific">Rhodopseudomonas palustris</name>
    <dbReference type="NCBI Taxonomy" id="1076"/>
    <lineage>
        <taxon>Bacteria</taxon>
        <taxon>Pseudomonadati</taxon>
        <taxon>Pseudomonadota</taxon>
        <taxon>Alphaproteobacteria</taxon>
        <taxon>Hyphomicrobiales</taxon>
        <taxon>Nitrobacteraceae</taxon>
        <taxon>Rhodopseudomonas</taxon>
    </lineage>
</organism>